<name>A0ABU4HPZ1_9ACTN</name>
<dbReference type="Proteomes" id="UP001284601">
    <property type="component" value="Unassembled WGS sequence"/>
</dbReference>
<dbReference type="SUPFAM" id="SSF51905">
    <property type="entry name" value="FAD/NAD(P)-binding domain"/>
    <property type="match status" value="1"/>
</dbReference>
<evidence type="ECO:0000313" key="3">
    <source>
        <dbReference type="Proteomes" id="UP001284601"/>
    </source>
</evidence>
<accession>A0ABU4HPZ1</accession>
<dbReference type="Gene3D" id="3.90.660.10">
    <property type="match status" value="1"/>
</dbReference>
<comment type="caution">
    <text evidence="2">The sequence shown here is derived from an EMBL/GenBank/DDBJ whole genome shotgun (WGS) entry which is preliminary data.</text>
</comment>
<dbReference type="EMBL" id="JAWSTH010000022">
    <property type="protein sequence ID" value="MDW5594794.1"/>
    <property type="molecule type" value="Genomic_DNA"/>
</dbReference>
<keyword evidence="3" id="KW-1185">Reference proteome</keyword>
<feature type="domain" description="Amine oxidase" evidence="1">
    <location>
        <begin position="72"/>
        <end position="538"/>
    </location>
</feature>
<dbReference type="SUPFAM" id="SSF54373">
    <property type="entry name" value="FAD-linked reductases, C-terminal domain"/>
    <property type="match status" value="1"/>
</dbReference>
<evidence type="ECO:0000259" key="1">
    <source>
        <dbReference type="Pfam" id="PF01593"/>
    </source>
</evidence>
<dbReference type="RefSeq" id="WP_318597108.1">
    <property type="nucleotide sequence ID" value="NZ_JAWSTH010000022.1"/>
</dbReference>
<dbReference type="Gene3D" id="3.50.50.60">
    <property type="entry name" value="FAD/NAD(P)-binding domain"/>
    <property type="match status" value="1"/>
</dbReference>
<proteinExistence type="predicted"/>
<sequence>MRRRDFLTKVGLAGGAGALYTTMDALGLVASPTNAPAAWAAETRAWQPPSASDFGLRGHGGRRRVLVLGAGIAGLVTAYELGKAGYRVTLVEARERPGGRNWTVRGGTVETELGGSPQRARFSDGQYLNAGPARLAQHMVTVDYCRELGVPIEVFTNANEDAYYYQEEVGGLSGQRIRHRTAKADVYGYVSELLAKSTDQGALDGRLTAEDRDRLIAFLRNFGAIGARRAGDPAGSYAYTGGSRRGYTLDPGAGTQEGDVLGPPFSLTDVLQSQVGNYFSFEFSYDQAMLMFQPVGGMDQIPYALARAVQRQGGQILYGTPVSEIVNTPDGVEVTVGEQRGWRPRVLRGDYAVCTVPPQVLKNVTSNFSAPVREALAYAVPNSVGKIALEYRRRFWEEDEKLIGGITNTNMDLSTIWYPSYGYLGERGTIVGYYNFGANAVAYGDLPPEGRLARAVAQGKKIHGDSYERELASSFSVAWQKIRYSEGGWVSWPSRTSGHYDRLLAPDGNVWFAGDHLSYYIAWQAGAIESARKVVRELHARAVNG</sequence>
<dbReference type="InterPro" id="IPR050281">
    <property type="entry name" value="Flavin_monoamine_oxidase"/>
</dbReference>
<protein>
    <submittedName>
        <fullName evidence="2">Flavin monoamine oxidase family protein</fullName>
    </submittedName>
</protein>
<gene>
    <name evidence="2" type="ORF">R7226_10625</name>
</gene>
<reference evidence="3" key="1">
    <citation type="submission" date="2023-07" db="EMBL/GenBank/DDBJ databases">
        <title>Conexibacter stalactiti sp. nov., isolated from stalactites in a lava cave and emended description of the genus Conexibacter.</title>
        <authorList>
            <person name="Lee S.D."/>
        </authorList>
    </citation>
    <scope>NUCLEOTIDE SEQUENCE [LARGE SCALE GENOMIC DNA]</scope>
    <source>
        <strain evidence="3">KCTC 39840</strain>
    </source>
</reference>
<dbReference type="PANTHER" id="PTHR10742:SF342">
    <property type="entry name" value="AMINE OXIDASE"/>
    <property type="match status" value="1"/>
</dbReference>
<dbReference type="InterPro" id="IPR002937">
    <property type="entry name" value="Amino_oxidase"/>
</dbReference>
<dbReference type="Pfam" id="PF01593">
    <property type="entry name" value="Amino_oxidase"/>
    <property type="match status" value="1"/>
</dbReference>
<evidence type="ECO:0000313" key="2">
    <source>
        <dbReference type="EMBL" id="MDW5594794.1"/>
    </source>
</evidence>
<organism evidence="2 3">
    <name type="scientific">Conexibacter stalactiti</name>
    <dbReference type="NCBI Taxonomy" id="1940611"/>
    <lineage>
        <taxon>Bacteria</taxon>
        <taxon>Bacillati</taxon>
        <taxon>Actinomycetota</taxon>
        <taxon>Thermoleophilia</taxon>
        <taxon>Solirubrobacterales</taxon>
        <taxon>Conexibacteraceae</taxon>
        <taxon>Conexibacter</taxon>
    </lineage>
</organism>
<dbReference type="Gene3D" id="1.20.1440.240">
    <property type="match status" value="1"/>
</dbReference>
<dbReference type="InterPro" id="IPR036188">
    <property type="entry name" value="FAD/NAD-bd_sf"/>
</dbReference>
<dbReference type="PANTHER" id="PTHR10742">
    <property type="entry name" value="FLAVIN MONOAMINE OXIDASE"/>
    <property type="match status" value="1"/>
</dbReference>